<feature type="transmembrane region" description="Helical" evidence="6">
    <location>
        <begin position="20"/>
        <end position="39"/>
    </location>
</feature>
<feature type="transmembrane region" description="Helical" evidence="6">
    <location>
        <begin position="79"/>
        <end position="100"/>
    </location>
</feature>
<dbReference type="Proteomes" id="UP000297604">
    <property type="component" value="Unassembled WGS sequence"/>
</dbReference>
<sequence length="232" mass="24743">MTWLWSNLDLVWLRTLDHIVLSLPPILLSFVFALPLGWLANRYRPTRGAILSIAGLFYAIPSLPLLFILPVIIGTSLRSPANLIAALTLYGLALMVRVVADGLASVDPDVRQSATAVGFSAWSRFWLVELPLAGPVLLAGVRVVAVSTVSLATVGAVIGAKSLGSLFTDGFQRGIQVEIITGIVATVLLALVLDGAVVLLGRVLMPWTRRTRRIRPAPAAVLGPMPVVRSVA</sequence>
<dbReference type="EMBL" id="SOFS01000016">
    <property type="protein sequence ID" value="TFC21320.1"/>
    <property type="molecule type" value="Genomic_DNA"/>
</dbReference>
<keyword evidence="9" id="KW-1185">Reference proteome</keyword>
<evidence type="ECO:0000256" key="2">
    <source>
        <dbReference type="ARBA" id="ARBA00022448"/>
    </source>
</evidence>
<evidence type="ECO:0000313" key="8">
    <source>
        <dbReference type="EMBL" id="TFC21320.1"/>
    </source>
</evidence>
<dbReference type="InterPro" id="IPR051204">
    <property type="entry name" value="ABC_transp_perm/SBD"/>
</dbReference>
<keyword evidence="5 6" id="KW-0472">Membrane</keyword>
<feature type="transmembrane region" description="Helical" evidence="6">
    <location>
        <begin position="132"/>
        <end position="159"/>
    </location>
</feature>
<organism evidence="8 9">
    <name type="scientific">Cryobacterium glucosi</name>
    <dbReference type="NCBI Taxonomy" id="1259175"/>
    <lineage>
        <taxon>Bacteria</taxon>
        <taxon>Bacillati</taxon>
        <taxon>Actinomycetota</taxon>
        <taxon>Actinomycetes</taxon>
        <taxon>Micrococcales</taxon>
        <taxon>Microbacteriaceae</taxon>
        <taxon>Cryobacterium</taxon>
    </lineage>
</organism>
<feature type="domain" description="ABC transmembrane type-1" evidence="7">
    <location>
        <begin position="15"/>
        <end position="201"/>
    </location>
</feature>
<evidence type="ECO:0000256" key="6">
    <source>
        <dbReference type="RuleBase" id="RU363032"/>
    </source>
</evidence>
<keyword evidence="2 6" id="KW-0813">Transport</keyword>
<dbReference type="PANTHER" id="PTHR30177">
    <property type="entry name" value="GLYCINE BETAINE/L-PROLINE TRANSPORT SYSTEM PERMEASE PROTEIN PROW"/>
    <property type="match status" value="1"/>
</dbReference>
<evidence type="ECO:0000259" key="7">
    <source>
        <dbReference type="PROSITE" id="PS50928"/>
    </source>
</evidence>
<keyword evidence="4 6" id="KW-1133">Transmembrane helix</keyword>
<evidence type="ECO:0000256" key="5">
    <source>
        <dbReference type="ARBA" id="ARBA00023136"/>
    </source>
</evidence>
<evidence type="ECO:0000313" key="9">
    <source>
        <dbReference type="Proteomes" id="UP000297604"/>
    </source>
</evidence>
<dbReference type="SUPFAM" id="SSF161098">
    <property type="entry name" value="MetI-like"/>
    <property type="match status" value="1"/>
</dbReference>
<dbReference type="PROSITE" id="PS50928">
    <property type="entry name" value="ABC_TM1"/>
    <property type="match status" value="1"/>
</dbReference>
<evidence type="ECO:0000256" key="1">
    <source>
        <dbReference type="ARBA" id="ARBA00004141"/>
    </source>
</evidence>
<dbReference type="Pfam" id="PF00528">
    <property type="entry name" value="BPD_transp_1"/>
    <property type="match status" value="1"/>
</dbReference>
<dbReference type="InterPro" id="IPR000515">
    <property type="entry name" value="MetI-like"/>
</dbReference>
<feature type="transmembrane region" description="Helical" evidence="6">
    <location>
        <begin position="179"/>
        <end position="205"/>
    </location>
</feature>
<dbReference type="RefSeq" id="WP_134446078.1">
    <property type="nucleotide sequence ID" value="NZ_SOFS01000016.1"/>
</dbReference>
<dbReference type="PANTHER" id="PTHR30177:SF4">
    <property type="entry name" value="OSMOPROTECTANT IMPORT PERMEASE PROTEIN OSMW"/>
    <property type="match status" value="1"/>
</dbReference>
<protein>
    <submittedName>
        <fullName evidence="8">ABC transporter permease</fullName>
    </submittedName>
</protein>
<feature type="transmembrane region" description="Helical" evidence="6">
    <location>
        <begin position="51"/>
        <end position="73"/>
    </location>
</feature>
<accession>A0ABY2INQ1</accession>
<keyword evidence="3 6" id="KW-0812">Transmembrane</keyword>
<comment type="subcellular location">
    <subcellularLocation>
        <location evidence="6">Cell membrane</location>
        <topology evidence="6">Multi-pass membrane protein</topology>
    </subcellularLocation>
    <subcellularLocation>
        <location evidence="1">Membrane</location>
        <topology evidence="1">Multi-pass membrane protein</topology>
    </subcellularLocation>
</comment>
<dbReference type="CDD" id="cd06261">
    <property type="entry name" value="TM_PBP2"/>
    <property type="match status" value="1"/>
</dbReference>
<reference evidence="8 9" key="1">
    <citation type="submission" date="2019-03" db="EMBL/GenBank/DDBJ databases">
        <title>Genomics of glacier-inhabiting Cryobacterium strains.</title>
        <authorList>
            <person name="Liu Q."/>
            <person name="Xin Y.-H."/>
        </authorList>
    </citation>
    <scope>NUCLEOTIDE SEQUENCE [LARGE SCALE GENOMIC DNA]</scope>
    <source>
        <strain evidence="8 9">MDB1-5</strain>
    </source>
</reference>
<dbReference type="Gene3D" id="1.10.3720.10">
    <property type="entry name" value="MetI-like"/>
    <property type="match status" value="1"/>
</dbReference>
<name>A0ABY2INQ1_9MICO</name>
<comment type="similarity">
    <text evidence="6">Belongs to the binding-protein-dependent transport system permease family.</text>
</comment>
<proteinExistence type="inferred from homology"/>
<comment type="caution">
    <text evidence="8">The sequence shown here is derived from an EMBL/GenBank/DDBJ whole genome shotgun (WGS) entry which is preliminary data.</text>
</comment>
<evidence type="ECO:0000256" key="3">
    <source>
        <dbReference type="ARBA" id="ARBA00022692"/>
    </source>
</evidence>
<evidence type="ECO:0000256" key="4">
    <source>
        <dbReference type="ARBA" id="ARBA00022989"/>
    </source>
</evidence>
<gene>
    <name evidence="8" type="ORF">E3O46_06895</name>
</gene>
<dbReference type="InterPro" id="IPR035906">
    <property type="entry name" value="MetI-like_sf"/>
</dbReference>